<dbReference type="InterPro" id="IPR013783">
    <property type="entry name" value="Ig-like_fold"/>
</dbReference>
<name>A0A2M7W4H3_9BACT</name>
<keyword evidence="1" id="KW-0472">Membrane</keyword>
<dbReference type="InterPro" id="IPR036116">
    <property type="entry name" value="FN3_sf"/>
</dbReference>
<feature type="transmembrane region" description="Helical" evidence="1">
    <location>
        <begin position="159"/>
        <end position="180"/>
    </location>
</feature>
<organism evidence="3 4">
    <name type="scientific">Candidatus Berkelbacteria bacterium CG_4_10_14_0_2_um_filter_35_9_33_12</name>
    <dbReference type="NCBI Taxonomy" id="1974499"/>
    <lineage>
        <taxon>Bacteria</taxon>
        <taxon>Candidatus Berkelbacteria</taxon>
    </lineage>
</organism>
<dbReference type="Proteomes" id="UP000230137">
    <property type="component" value="Unassembled WGS sequence"/>
</dbReference>
<dbReference type="PROSITE" id="PS50853">
    <property type="entry name" value="FN3"/>
    <property type="match status" value="1"/>
</dbReference>
<keyword evidence="1" id="KW-0812">Transmembrane</keyword>
<reference evidence="4" key="1">
    <citation type="submission" date="2017-09" db="EMBL/GenBank/DDBJ databases">
        <title>Depth-based differentiation of microbial function through sediment-hosted aquifers and enrichment of novel symbionts in the deep terrestrial subsurface.</title>
        <authorList>
            <person name="Probst A.J."/>
            <person name="Ladd B."/>
            <person name="Jarett J.K."/>
            <person name="Geller-Mcgrath D.E."/>
            <person name="Sieber C.M.K."/>
            <person name="Emerson J.B."/>
            <person name="Anantharaman K."/>
            <person name="Thomas B.C."/>
            <person name="Malmstrom R."/>
            <person name="Stieglmeier M."/>
            <person name="Klingl A."/>
            <person name="Woyke T."/>
            <person name="Ryan C.M."/>
            <person name="Banfield J.F."/>
        </authorList>
    </citation>
    <scope>NUCLEOTIDE SEQUENCE [LARGE SCALE GENOMIC DNA]</scope>
</reference>
<feature type="non-terminal residue" evidence="3">
    <location>
        <position position="1"/>
    </location>
</feature>
<dbReference type="EMBL" id="PFQF01000036">
    <property type="protein sequence ID" value="PJA20167.1"/>
    <property type="molecule type" value="Genomic_DNA"/>
</dbReference>
<dbReference type="InterPro" id="IPR003961">
    <property type="entry name" value="FN3_dom"/>
</dbReference>
<dbReference type="Pfam" id="PF00041">
    <property type="entry name" value="fn3"/>
    <property type="match status" value="1"/>
</dbReference>
<gene>
    <name evidence="3" type="ORF">COX60_02540</name>
</gene>
<keyword evidence="1" id="KW-1133">Transmembrane helix</keyword>
<evidence type="ECO:0000313" key="4">
    <source>
        <dbReference type="Proteomes" id="UP000230137"/>
    </source>
</evidence>
<dbReference type="CDD" id="cd00063">
    <property type="entry name" value="FN3"/>
    <property type="match status" value="1"/>
</dbReference>
<proteinExistence type="predicted"/>
<dbReference type="Gene3D" id="2.60.40.10">
    <property type="entry name" value="Immunoglobulins"/>
    <property type="match status" value="1"/>
</dbReference>
<dbReference type="SMART" id="SM00060">
    <property type="entry name" value="FN3"/>
    <property type="match status" value="1"/>
</dbReference>
<accession>A0A2M7W4H3</accession>
<feature type="domain" description="Fibronectin type-III" evidence="2">
    <location>
        <begin position="21"/>
        <end position="110"/>
    </location>
</feature>
<sequence length="202" mass="22551">WANLDHLTPLAYGADQTAPKPPANFQVTIVNKSEVKLSWNKVDEAEKYTIRYKKNAIGQEFTYVSIDKINTSTSVINLNGATEYVFEIASVDKYNNYSDYSSQIVTTKNAVAKGLVKTKELVKTKTSFVEVVQAEEEGKGEVKATTDESKDEGKEESRALVTIIILLIALAAGVGGYYGYEYWMLNNQKKTTRKNGKKSGRW</sequence>
<dbReference type="SUPFAM" id="SSF49265">
    <property type="entry name" value="Fibronectin type III"/>
    <property type="match status" value="1"/>
</dbReference>
<evidence type="ECO:0000259" key="2">
    <source>
        <dbReference type="PROSITE" id="PS50853"/>
    </source>
</evidence>
<evidence type="ECO:0000313" key="3">
    <source>
        <dbReference type="EMBL" id="PJA20167.1"/>
    </source>
</evidence>
<protein>
    <recommendedName>
        <fullName evidence="2">Fibronectin type-III domain-containing protein</fullName>
    </recommendedName>
</protein>
<dbReference type="AlphaFoldDB" id="A0A2M7W4H3"/>
<comment type="caution">
    <text evidence="3">The sequence shown here is derived from an EMBL/GenBank/DDBJ whole genome shotgun (WGS) entry which is preliminary data.</text>
</comment>
<evidence type="ECO:0000256" key="1">
    <source>
        <dbReference type="SAM" id="Phobius"/>
    </source>
</evidence>